<dbReference type="EMBL" id="JGDB01000304">
    <property type="protein sequence ID" value="EXY88120.1"/>
    <property type="molecule type" value="Genomic_DNA"/>
</dbReference>
<dbReference type="GO" id="GO:0009307">
    <property type="term" value="P:DNA restriction-modification system"/>
    <property type="evidence" value="ECO:0007669"/>
    <property type="project" value="UniProtKB-KW"/>
</dbReference>
<dbReference type="Proteomes" id="UP000020773">
    <property type="component" value="Unassembled WGS sequence"/>
</dbReference>
<organism evidence="5 6">
    <name type="scientific">Bacteroides fragilis str. 3998T(B)3</name>
    <dbReference type="NCBI Taxonomy" id="1339316"/>
    <lineage>
        <taxon>Bacteria</taxon>
        <taxon>Pseudomonadati</taxon>
        <taxon>Bacteroidota</taxon>
        <taxon>Bacteroidia</taxon>
        <taxon>Bacteroidales</taxon>
        <taxon>Bacteroidaceae</taxon>
        <taxon>Bacteroides</taxon>
    </lineage>
</organism>
<dbReference type="AlphaFoldDB" id="A0A015X6B4"/>
<reference evidence="5 6" key="1">
    <citation type="submission" date="2014-02" db="EMBL/GenBank/DDBJ databases">
        <authorList>
            <person name="Sears C."/>
            <person name="Carroll K."/>
            <person name="Sack B.R."/>
            <person name="Qadri F."/>
            <person name="Myers L.L."/>
            <person name="Chung G.-T."/>
            <person name="Escheverria P."/>
            <person name="Fraser C.M."/>
            <person name="Sadzewicz L."/>
            <person name="Shefchek K.A."/>
            <person name="Tallon L."/>
            <person name="Das S.P."/>
            <person name="Daugherty S."/>
            <person name="Mongodin E.F."/>
        </authorList>
    </citation>
    <scope>NUCLEOTIDE SEQUENCE [LARGE SCALE GENOMIC DNA]</scope>
    <source>
        <strain evidence="6">3998T(B)3</strain>
    </source>
</reference>
<dbReference type="Gene3D" id="3.90.220.20">
    <property type="entry name" value="DNA methylase specificity domains"/>
    <property type="match status" value="2"/>
</dbReference>
<dbReference type="InterPro" id="IPR052021">
    <property type="entry name" value="Type-I_RS_S_subunit"/>
</dbReference>
<feature type="domain" description="Type I restriction modification DNA specificity" evidence="4">
    <location>
        <begin position="59"/>
        <end position="187"/>
    </location>
</feature>
<dbReference type="InterPro" id="IPR000055">
    <property type="entry name" value="Restrct_endonuc_typeI_TRD"/>
</dbReference>
<sequence length="421" mass="46854">MKLIDIIEVFIAGDWGEETYSKETPCAVTCVRGADIIPISEYDFSAIPVRYINQQAYARKCLQVGDIIIEKSGGSPTQSTGRVSLVSQELLDHAGAVICSNFCTAFRVKKGWIPLYVYYYLQFIYNLGAFFNFEGKTSGIKNLQLDAAFAAIPIEDISESIQNNIVAILQGLERKIAINRQINQNLEAMAKQLYDYWFVQFDFPNEEGKPYKSSGGNMVWNEKLKRNIPIGWNNGTLIDIANITMGQSPDGTSYNEIGEGVLFYQGSTDFGMRFPSVRQYTTAPSRFAKKGDILMSVRAPVGAVNIANNDCCIGRGLSALNSKIGSTTHLYYILNDLRIAFDQRNAAGTTFGSITKEDLYNLPIVIPAKEVISAFDKICSPMFDRQMLLGEEIDTLIKQRDELLPLLLNGQVLVNSDLSHN</sequence>
<comment type="similarity">
    <text evidence="1">Belongs to the type-I restriction system S methylase family.</text>
</comment>
<dbReference type="CDD" id="cd17495">
    <property type="entry name" value="RMtype1_S_Cep9333ORF4827P-TRD2-CR2_like"/>
    <property type="match status" value="1"/>
</dbReference>
<evidence type="ECO:0000313" key="5">
    <source>
        <dbReference type="EMBL" id="EXY88120.1"/>
    </source>
</evidence>
<dbReference type="InterPro" id="IPR044946">
    <property type="entry name" value="Restrct_endonuc_typeI_TRD_sf"/>
</dbReference>
<protein>
    <submittedName>
        <fullName evidence="5">Type I restriction modification DNA specificity domain protein</fullName>
    </submittedName>
</protein>
<evidence type="ECO:0000259" key="4">
    <source>
        <dbReference type="Pfam" id="PF01420"/>
    </source>
</evidence>
<dbReference type="RefSeq" id="WP_032575488.1">
    <property type="nucleotide sequence ID" value="NZ_JGDB01000304.1"/>
</dbReference>
<dbReference type="PATRIC" id="fig|1339316.3.peg.4980"/>
<name>A0A015X6B4_BACFG</name>
<proteinExistence type="inferred from homology"/>
<gene>
    <name evidence="5" type="ORF">M125_5247</name>
</gene>
<evidence type="ECO:0000256" key="2">
    <source>
        <dbReference type="ARBA" id="ARBA00022747"/>
    </source>
</evidence>
<keyword evidence="3" id="KW-0238">DNA-binding</keyword>
<keyword evidence="2" id="KW-0680">Restriction system</keyword>
<evidence type="ECO:0000256" key="3">
    <source>
        <dbReference type="ARBA" id="ARBA00023125"/>
    </source>
</evidence>
<dbReference type="PANTHER" id="PTHR30408:SF13">
    <property type="entry name" value="TYPE I RESTRICTION ENZYME HINDI SPECIFICITY SUBUNIT"/>
    <property type="match status" value="1"/>
</dbReference>
<evidence type="ECO:0000313" key="6">
    <source>
        <dbReference type="Proteomes" id="UP000020773"/>
    </source>
</evidence>
<dbReference type="SUPFAM" id="SSF116734">
    <property type="entry name" value="DNA methylase specificity domain"/>
    <property type="match status" value="2"/>
</dbReference>
<evidence type="ECO:0000256" key="1">
    <source>
        <dbReference type="ARBA" id="ARBA00010923"/>
    </source>
</evidence>
<dbReference type="Pfam" id="PF01420">
    <property type="entry name" value="Methylase_S"/>
    <property type="match status" value="2"/>
</dbReference>
<dbReference type="PANTHER" id="PTHR30408">
    <property type="entry name" value="TYPE-1 RESTRICTION ENZYME ECOKI SPECIFICITY PROTEIN"/>
    <property type="match status" value="1"/>
</dbReference>
<dbReference type="GO" id="GO:0003677">
    <property type="term" value="F:DNA binding"/>
    <property type="evidence" value="ECO:0007669"/>
    <property type="project" value="UniProtKB-KW"/>
</dbReference>
<feature type="domain" description="Type I restriction modification DNA specificity" evidence="4">
    <location>
        <begin position="229"/>
        <end position="370"/>
    </location>
</feature>
<accession>A0A015X6B4</accession>
<comment type="caution">
    <text evidence="5">The sequence shown here is derived from an EMBL/GenBank/DDBJ whole genome shotgun (WGS) entry which is preliminary data.</text>
</comment>